<keyword evidence="4 10" id="KW-0812">Transmembrane</keyword>
<comment type="similarity">
    <text evidence="10">Belongs to the monovalent cation:proton antiporter 1 (CPA1) transporter (TC 2.A.36) family.</text>
</comment>
<evidence type="ECO:0000256" key="4">
    <source>
        <dbReference type="ARBA" id="ARBA00022692"/>
    </source>
</evidence>
<keyword evidence="13" id="KW-1185">Reference proteome</keyword>
<evidence type="ECO:0000256" key="5">
    <source>
        <dbReference type="ARBA" id="ARBA00022989"/>
    </source>
</evidence>
<dbReference type="NCBIfam" id="TIGR00831">
    <property type="entry name" value="a_cpa1"/>
    <property type="match status" value="1"/>
</dbReference>
<feature type="transmembrane region" description="Helical" evidence="10">
    <location>
        <begin position="312"/>
        <end position="332"/>
    </location>
</feature>
<evidence type="ECO:0000256" key="1">
    <source>
        <dbReference type="ARBA" id="ARBA00004651"/>
    </source>
</evidence>
<comment type="function">
    <text evidence="10">Na(+)/H(+) antiporter that extrudes sodium in exchange for external protons.</text>
</comment>
<dbReference type="EMBL" id="JACICC010000007">
    <property type="protein sequence ID" value="MBB3810675.1"/>
    <property type="molecule type" value="Genomic_DNA"/>
</dbReference>
<evidence type="ECO:0000256" key="6">
    <source>
        <dbReference type="ARBA" id="ARBA00023053"/>
    </source>
</evidence>
<dbReference type="RefSeq" id="WP_183753846.1">
    <property type="nucleotide sequence ID" value="NZ_JACICC010000007.1"/>
</dbReference>
<keyword evidence="7 10" id="KW-0406">Ion transport</keyword>
<name>A0A7W5Z6D3_9HYPH</name>
<keyword evidence="8 10" id="KW-0472">Membrane</keyword>
<keyword evidence="3" id="KW-1003">Cell membrane</keyword>
<evidence type="ECO:0000256" key="3">
    <source>
        <dbReference type="ARBA" id="ARBA00022475"/>
    </source>
</evidence>
<feature type="transmembrane region" description="Helical" evidence="10">
    <location>
        <begin position="156"/>
        <end position="177"/>
    </location>
</feature>
<evidence type="ECO:0000313" key="13">
    <source>
        <dbReference type="Proteomes" id="UP000537592"/>
    </source>
</evidence>
<feature type="transmembrane region" description="Helical" evidence="10">
    <location>
        <begin position="54"/>
        <end position="72"/>
    </location>
</feature>
<feature type="transmembrane region" description="Helical" evidence="10">
    <location>
        <begin position="353"/>
        <end position="380"/>
    </location>
</feature>
<dbReference type="GO" id="GO:0015385">
    <property type="term" value="F:sodium:proton antiporter activity"/>
    <property type="evidence" value="ECO:0007669"/>
    <property type="project" value="InterPro"/>
</dbReference>
<feature type="transmembrane region" description="Helical" evidence="10">
    <location>
        <begin position="275"/>
        <end position="292"/>
    </location>
</feature>
<evidence type="ECO:0000259" key="11">
    <source>
        <dbReference type="Pfam" id="PF00999"/>
    </source>
</evidence>
<feature type="transmembrane region" description="Helical" evidence="10">
    <location>
        <begin position="392"/>
        <end position="416"/>
    </location>
</feature>
<dbReference type="GO" id="GO:0098719">
    <property type="term" value="P:sodium ion import across plasma membrane"/>
    <property type="evidence" value="ECO:0007669"/>
    <property type="project" value="TreeGrafter"/>
</dbReference>
<evidence type="ECO:0000256" key="2">
    <source>
        <dbReference type="ARBA" id="ARBA00022448"/>
    </source>
</evidence>
<evidence type="ECO:0000256" key="7">
    <source>
        <dbReference type="ARBA" id="ARBA00023065"/>
    </source>
</evidence>
<comment type="caution">
    <text evidence="12">The sequence shown here is derived from an EMBL/GenBank/DDBJ whole genome shotgun (WGS) entry which is preliminary data.</text>
</comment>
<dbReference type="InterPro" id="IPR018422">
    <property type="entry name" value="Cation/H_exchanger_CPA1"/>
</dbReference>
<keyword evidence="9 10" id="KW-0739">Sodium transport</keyword>
<dbReference type="InterPro" id="IPR004705">
    <property type="entry name" value="Cation/H_exchanger_CPA1_bac"/>
</dbReference>
<feature type="transmembrane region" description="Helical" evidence="10">
    <location>
        <begin position="84"/>
        <end position="107"/>
    </location>
</feature>
<dbReference type="GO" id="GO:0015386">
    <property type="term" value="F:potassium:proton antiporter activity"/>
    <property type="evidence" value="ECO:0007669"/>
    <property type="project" value="TreeGrafter"/>
</dbReference>
<protein>
    <submittedName>
        <fullName evidence="12">CPA1 family monovalent cation:H+ antiporter</fullName>
    </submittedName>
</protein>
<dbReference type="PANTHER" id="PTHR10110:SF86">
    <property type="entry name" value="SODIUM_HYDROGEN EXCHANGER 7"/>
    <property type="match status" value="1"/>
</dbReference>
<organism evidence="12 13">
    <name type="scientific">Pseudochelatococcus contaminans</name>
    <dbReference type="NCBI Taxonomy" id="1538103"/>
    <lineage>
        <taxon>Bacteria</taxon>
        <taxon>Pseudomonadati</taxon>
        <taxon>Pseudomonadota</taxon>
        <taxon>Alphaproteobacteria</taxon>
        <taxon>Hyphomicrobiales</taxon>
        <taxon>Chelatococcaceae</taxon>
        <taxon>Pseudochelatococcus</taxon>
    </lineage>
</organism>
<keyword evidence="6 10" id="KW-0915">Sodium</keyword>
<feature type="transmembrane region" description="Helical" evidence="10">
    <location>
        <begin position="183"/>
        <end position="204"/>
    </location>
</feature>
<dbReference type="PANTHER" id="PTHR10110">
    <property type="entry name" value="SODIUM/HYDROGEN EXCHANGER"/>
    <property type="match status" value="1"/>
</dbReference>
<evidence type="ECO:0000256" key="9">
    <source>
        <dbReference type="ARBA" id="ARBA00023201"/>
    </source>
</evidence>
<reference evidence="12 13" key="1">
    <citation type="submission" date="2020-08" db="EMBL/GenBank/DDBJ databases">
        <title>Genomic Encyclopedia of Type Strains, Phase IV (KMG-IV): sequencing the most valuable type-strain genomes for metagenomic binning, comparative biology and taxonomic classification.</title>
        <authorList>
            <person name="Goeker M."/>
        </authorList>
    </citation>
    <scope>NUCLEOTIDE SEQUENCE [LARGE SCALE GENOMIC DNA]</scope>
    <source>
        <strain evidence="12 13">DSM 28760</strain>
    </source>
</reference>
<evidence type="ECO:0000256" key="10">
    <source>
        <dbReference type="RuleBase" id="RU366002"/>
    </source>
</evidence>
<dbReference type="AlphaFoldDB" id="A0A7W5Z6D3"/>
<keyword evidence="2 10" id="KW-0813">Transport</keyword>
<dbReference type="GO" id="GO:0005886">
    <property type="term" value="C:plasma membrane"/>
    <property type="evidence" value="ECO:0007669"/>
    <property type="project" value="UniProtKB-SubCell"/>
</dbReference>
<comment type="subcellular location">
    <subcellularLocation>
        <location evidence="10">Cell inner membrane</location>
        <topology evidence="10">Multi-pass membrane protein</topology>
    </subcellularLocation>
    <subcellularLocation>
        <location evidence="1">Cell membrane</location>
        <topology evidence="1">Multi-pass membrane protein</topology>
    </subcellularLocation>
</comment>
<comment type="caution">
    <text evidence="10">Lacks conserved residue(s) required for the propagation of feature annotation.</text>
</comment>
<evidence type="ECO:0000256" key="8">
    <source>
        <dbReference type="ARBA" id="ARBA00023136"/>
    </source>
</evidence>
<accession>A0A7W5Z6D3</accession>
<dbReference type="GO" id="GO:0051453">
    <property type="term" value="P:regulation of intracellular pH"/>
    <property type="evidence" value="ECO:0007669"/>
    <property type="project" value="TreeGrafter"/>
</dbReference>
<evidence type="ECO:0000313" key="12">
    <source>
        <dbReference type="EMBL" id="MBB3810675.1"/>
    </source>
</evidence>
<feature type="transmembrane region" description="Helical" evidence="10">
    <location>
        <begin position="113"/>
        <end position="135"/>
    </location>
</feature>
<feature type="domain" description="Cation/H+ exchanger transmembrane" evidence="11">
    <location>
        <begin position="17"/>
        <end position="417"/>
    </location>
</feature>
<sequence>METFTVTLIVLAAIAFGTVIERILPLPVPAPLIQTALGVLISLTTSYDIEIEPHIFFIIFIPPLLFLDGWRIPNDELLRDSPTVLSLAIGLVVVTVLGAGLFIHWMVPAIPLGVAFALAAIISPTDPVAVSAIAARTPVPKRIMHILEGESLLNDASGLVAMKFAVAAVLTGSFSFFSASETFGWLALGGIVTGVAMTFVITALKSQISRRLGYHGPARILTSILTPFVAYIIAEHIEASGILAAVASGIAMSVAERNDTDLAVTRIDRKAVWETIYFAASGATFVILGEQLPRLIDGASDLVVETGHGNPLWIVVYVLAISAFLAAARFIWVKISLLLTFRKEMHGDTRLQTFRLTSVITLAGARGTVTLAGIMTLPLVMTDGSEFPARDLAILLAAGVILVSLIVASVGLPVALKGLRMDEGEDHEQQIDRALVLSAQAAIVATEKRALEIREDVDETALQRQTRLILDFYRNRIDEKTSDFGEFQPRSGSRELMRVLLASAVKAEREEVFRLVRAKELPEDAARKLVDDIDLIEARFAP</sequence>
<dbReference type="Pfam" id="PF00999">
    <property type="entry name" value="Na_H_Exchanger"/>
    <property type="match status" value="1"/>
</dbReference>
<keyword evidence="10" id="KW-0050">Antiport</keyword>
<dbReference type="InterPro" id="IPR006153">
    <property type="entry name" value="Cation/H_exchanger_TM"/>
</dbReference>
<gene>
    <name evidence="12" type="ORF">FHS81_002777</name>
</gene>
<proteinExistence type="inferred from homology"/>
<dbReference type="Gene3D" id="6.10.140.1330">
    <property type="match status" value="1"/>
</dbReference>
<dbReference type="Proteomes" id="UP000537592">
    <property type="component" value="Unassembled WGS sequence"/>
</dbReference>
<keyword evidence="5 10" id="KW-1133">Transmembrane helix</keyword>
<keyword evidence="10" id="KW-0997">Cell inner membrane</keyword>